<feature type="compositionally biased region" description="Polar residues" evidence="1">
    <location>
        <begin position="87"/>
        <end position="102"/>
    </location>
</feature>
<accession>A0AAV9XFR8</accession>
<gene>
    <name evidence="2" type="ORF">TWF694_008186</name>
</gene>
<protein>
    <submittedName>
        <fullName evidence="2">Uncharacterized protein</fullName>
    </submittedName>
</protein>
<sequence>MQYYGANYNGQVSGNQQYVYHGQNAGSQQYVYHGQTAGNQQYVYHGQSAHNPQNAYDGQNAPRRQGATQSNRRDRRVHQHETRDSPRSSQEATCYQARQHNNPESDEEEAALAAVRMWECHLCYNPYILELYAACPGDGHRPCDKCTQWIQQVDRSV</sequence>
<dbReference type="EMBL" id="JAVHJO010000004">
    <property type="protein sequence ID" value="KAK6540796.1"/>
    <property type="molecule type" value="Genomic_DNA"/>
</dbReference>
<feature type="region of interest" description="Disordered" evidence="1">
    <location>
        <begin position="48"/>
        <end position="107"/>
    </location>
</feature>
<evidence type="ECO:0000256" key="1">
    <source>
        <dbReference type="SAM" id="MobiDB-lite"/>
    </source>
</evidence>
<reference evidence="2 3" key="1">
    <citation type="submission" date="2019-10" db="EMBL/GenBank/DDBJ databases">
        <authorList>
            <person name="Palmer J.M."/>
        </authorList>
    </citation>
    <scope>NUCLEOTIDE SEQUENCE [LARGE SCALE GENOMIC DNA]</scope>
    <source>
        <strain evidence="2 3">TWF694</strain>
    </source>
</reference>
<evidence type="ECO:0000313" key="2">
    <source>
        <dbReference type="EMBL" id="KAK6540796.1"/>
    </source>
</evidence>
<proteinExistence type="predicted"/>
<keyword evidence="3" id="KW-1185">Reference proteome</keyword>
<evidence type="ECO:0000313" key="3">
    <source>
        <dbReference type="Proteomes" id="UP001365542"/>
    </source>
</evidence>
<name>A0AAV9XFR8_9PEZI</name>
<dbReference type="AlphaFoldDB" id="A0AAV9XFR8"/>
<dbReference type="Proteomes" id="UP001365542">
    <property type="component" value="Unassembled WGS sequence"/>
</dbReference>
<feature type="compositionally biased region" description="Polar residues" evidence="1">
    <location>
        <begin position="48"/>
        <end position="57"/>
    </location>
</feature>
<organism evidence="2 3">
    <name type="scientific">Orbilia ellipsospora</name>
    <dbReference type="NCBI Taxonomy" id="2528407"/>
    <lineage>
        <taxon>Eukaryota</taxon>
        <taxon>Fungi</taxon>
        <taxon>Dikarya</taxon>
        <taxon>Ascomycota</taxon>
        <taxon>Pezizomycotina</taxon>
        <taxon>Orbiliomycetes</taxon>
        <taxon>Orbiliales</taxon>
        <taxon>Orbiliaceae</taxon>
        <taxon>Orbilia</taxon>
    </lineage>
</organism>
<comment type="caution">
    <text evidence="2">The sequence shown here is derived from an EMBL/GenBank/DDBJ whole genome shotgun (WGS) entry which is preliminary data.</text>
</comment>